<evidence type="ECO:0000313" key="1">
    <source>
        <dbReference type="EMBL" id="AWA31083.1"/>
    </source>
</evidence>
<dbReference type="KEGG" id="fmg:HYN48_13855"/>
<dbReference type="EMBL" id="CP028811">
    <property type="protein sequence ID" value="AWA31083.1"/>
    <property type="molecule type" value="Genomic_DNA"/>
</dbReference>
<protein>
    <submittedName>
        <fullName evidence="1">Uncharacterized protein</fullName>
    </submittedName>
</protein>
<name>A0A2S0RH55_9FLAO</name>
<reference evidence="1 2" key="1">
    <citation type="submission" date="2018-04" db="EMBL/GenBank/DDBJ databases">
        <title>Genome sequencing of Flavobacterium sp. HYN0048.</title>
        <authorList>
            <person name="Yi H."/>
            <person name="Baek C."/>
        </authorList>
    </citation>
    <scope>NUCLEOTIDE SEQUENCE [LARGE SCALE GENOMIC DNA]</scope>
    <source>
        <strain evidence="1 2">HYN0048</strain>
    </source>
</reference>
<keyword evidence="2" id="KW-1185">Reference proteome</keyword>
<dbReference type="AlphaFoldDB" id="A0A2S0RH55"/>
<accession>A0A2S0RH55</accession>
<dbReference type="Proteomes" id="UP000244193">
    <property type="component" value="Chromosome"/>
</dbReference>
<gene>
    <name evidence="1" type="ORF">HYN48_13855</name>
</gene>
<proteinExistence type="predicted"/>
<sequence>MSSEVWLHITSGGFTSVAAFGTEYSRRGQNEVMEKRWFILQGKQQLRETAVSGWLSCFN</sequence>
<evidence type="ECO:0000313" key="2">
    <source>
        <dbReference type="Proteomes" id="UP000244193"/>
    </source>
</evidence>
<organism evidence="1 2">
    <name type="scientific">Flavobacterium magnum</name>
    <dbReference type="NCBI Taxonomy" id="2162713"/>
    <lineage>
        <taxon>Bacteria</taxon>
        <taxon>Pseudomonadati</taxon>
        <taxon>Bacteroidota</taxon>
        <taxon>Flavobacteriia</taxon>
        <taxon>Flavobacteriales</taxon>
        <taxon>Flavobacteriaceae</taxon>
        <taxon>Flavobacterium</taxon>
    </lineage>
</organism>